<comment type="caution">
    <text evidence="1">The sequence shown here is derived from an EMBL/GenBank/DDBJ whole genome shotgun (WGS) entry which is preliminary data.</text>
</comment>
<keyword evidence="2" id="KW-1185">Reference proteome</keyword>
<reference evidence="1" key="2">
    <citation type="submission" date="2021-08" db="EMBL/GenBank/DDBJ databases">
        <authorList>
            <person name="Tani A."/>
            <person name="Ola A."/>
            <person name="Ogura Y."/>
            <person name="Katsura K."/>
            <person name="Hayashi T."/>
        </authorList>
    </citation>
    <scope>NUCLEOTIDE SEQUENCE</scope>
    <source>
        <strain evidence="1">DSM 16372</strain>
    </source>
</reference>
<sequence length="204" mass="21401">MTEPRIVYVPVPASPPVVMVPAPRLPAAILVETGPVGPRGPAGGAGPVGSYGLGQITYTERMLEASDTFEPGVRGPVLFEPTSVQDYLNPPFDGHAFWVDNRVAARALGDLYDFQINLIVTAQVAGGEVRLEADVGSALGPVAADTQSLFAAALEPERVTFRLRVQALAGFLANGCAFYLTSSVPITTISETVLVAPASIWGRP</sequence>
<protein>
    <submittedName>
        <fullName evidence="1">Uncharacterized protein</fullName>
    </submittedName>
</protein>
<dbReference type="AlphaFoldDB" id="A0AAV4ZJ89"/>
<dbReference type="EMBL" id="BPQO01000006">
    <property type="protein sequence ID" value="GJD88164.1"/>
    <property type="molecule type" value="Genomic_DNA"/>
</dbReference>
<evidence type="ECO:0000313" key="1">
    <source>
        <dbReference type="EMBL" id="GJD88164.1"/>
    </source>
</evidence>
<gene>
    <name evidence="1" type="ORF">BHAOGJBA_1677</name>
</gene>
<evidence type="ECO:0000313" key="2">
    <source>
        <dbReference type="Proteomes" id="UP001055247"/>
    </source>
</evidence>
<proteinExistence type="predicted"/>
<dbReference type="RefSeq" id="WP_156453589.1">
    <property type="nucleotide sequence ID" value="NZ_BPQO01000006.1"/>
</dbReference>
<reference evidence="1" key="1">
    <citation type="journal article" date="2016" name="Front. Microbiol.">
        <title>Genome Sequence of the Piezophilic, Mesophilic Sulfate-Reducing Bacterium Desulfovibrio indicus J2T.</title>
        <authorList>
            <person name="Cao J."/>
            <person name="Maignien L."/>
            <person name="Shao Z."/>
            <person name="Alain K."/>
            <person name="Jebbar M."/>
        </authorList>
    </citation>
    <scope>NUCLEOTIDE SEQUENCE</scope>
    <source>
        <strain evidence="1">DSM 16372</strain>
    </source>
</reference>
<accession>A0AAV4ZJ89</accession>
<dbReference type="Proteomes" id="UP001055247">
    <property type="component" value="Unassembled WGS sequence"/>
</dbReference>
<organism evidence="1 2">
    <name type="scientific">Methylobacterium hispanicum</name>
    <dbReference type="NCBI Taxonomy" id="270350"/>
    <lineage>
        <taxon>Bacteria</taxon>
        <taxon>Pseudomonadati</taxon>
        <taxon>Pseudomonadota</taxon>
        <taxon>Alphaproteobacteria</taxon>
        <taxon>Hyphomicrobiales</taxon>
        <taxon>Methylobacteriaceae</taxon>
        <taxon>Methylobacterium</taxon>
    </lineage>
</organism>
<name>A0AAV4ZJ89_9HYPH</name>